<evidence type="ECO:0000313" key="4">
    <source>
        <dbReference type="Proteomes" id="UP000799779"/>
    </source>
</evidence>
<dbReference type="AlphaFoldDB" id="A0A6A5WHL7"/>
<name>A0A6A5WHL7_9PLEO</name>
<evidence type="ECO:0000256" key="2">
    <source>
        <dbReference type="SAM" id="Phobius"/>
    </source>
</evidence>
<protein>
    <recommendedName>
        <fullName evidence="5">Calcium channel subunit Mid1</fullName>
    </recommendedName>
</protein>
<accession>A0A6A5WHL7</accession>
<keyword evidence="2" id="KW-0472">Membrane</keyword>
<gene>
    <name evidence="3" type="ORF">P154DRAFT_524975</name>
</gene>
<dbReference type="GO" id="GO:0005262">
    <property type="term" value="F:calcium channel activity"/>
    <property type="evidence" value="ECO:0007669"/>
    <property type="project" value="InterPro"/>
</dbReference>
<dbReference type="InterPro" id="IPR024338">
    <property type="entry name" value="MID1/Yam8"/>
</dbReference>
<feature type="compositionally biased region" description="Polar residues" evidence="1">
    <location>
        <begin position="123"/>
        <end position="137"/>
    </location>
</feature>
<dbReference type="Pfam" id="PF12929">
    <property type="entry name" value="Mid1"/>
    <property type="match status" value="1"/>
</dbReference>
<evidence type="ECO:0000256" key="1">
    <source>
        <dbReference type="SAM" id="MobiDB-lite"/>
    </source>
</evidence>
<feature type="transmembrane region" description="Helical" evidence="2">
    <location>
        <begin position="12"/>
        <end position="30"/>
    </location>
</feature>
<dbReference type="EMBL" id="ML977616">
    <property type="protein sequence ID" value="KAF1997166.1"/>
    <property type="molecule type" value="Genomic_DNA"/>
</dbReference>
<evidence type="ECO:0008006" key="5">
    <source>
        <dbReference type="Google" id="ProtNLM"/>
    </source>
</evidence>
<keyword evidence="2" id="KW-0812">Transmembrane</keyword>
<evidence type="ECO:0000313" key="3">
    <source>
        <dbReference type="EMBL" id="KAF1997166.1"/>
    </source>
</evidence>
<dbReference type="PANTHER" id="PTHR39142:SF1">
    <property type="entry name" value="AEL197CP"/>
    <property type="match status" value="1"/>
</dbReference>
<reference evidence="3" key="1">
    <citation type="journal article" date="2020" name="Stud. Mycol.">
        <title>101 Dothideomycetes genomes: a test case for predicting lifestyles and emergence of pathogens.</title>
        <authorList>
            <person name="Haridas S."/>
            <person name="Albert R."/>
            <person name="Binder M."/>
            <person name="Bloem J."/>
            <person name="Labutti K."/>
            <person name="Salamov A."/>
            <person name="Andreopoulos B."/>
            <person name="Baker S."/>
            <person name="Barry K."/>
            <person name="Bills G."/>
            <person name="Bluhm B."/>
            <person name="Cannon C."/>
            <person name="Castanera R."/>
            <person name="Culley D."/>
            <person name="Daum C."/>
            <person name="Ezra D."/>
            <person name="Gonzalez J."/>
            <person name="Henrissat B."/>
            <person name="Kuo A."/>
            <person name="Liang C."/>
            <person name="Lipzen A."/>
            <person name="Lutzoni F."/>
            <person name="Magnuson J."/>
            <person name="Mondo S."/>
            <person name="Nolan M."/>
            <person name="Ohm R."/>
            <person name="Pangilinan J."/>
            <person name="Park H.-J."/>
            <person name="Ramirez L."/>
            <person name="Alfaro M."/>
            <person name="Sun H."/>
            <person name="Tritt A."/>
            <person name="Yoshinaga Y."/>
            <person name="Zwiers L.-H."/>
            <person name="Turgeon B."/>
            <person name="Goodwin S."/>
            <person name="Spatafora J."/>
            <person name="Crous P."/>
            <person name="Grigoriev I."/>
        </authorList>
    </citation>
    <scope>NUCLEOTIDE SEQUENCE</scope>
    <source>
        <strain evidence="3">CBS 123094</strain>
    </source>
</reference>
<feature type="compositionally biased region" description="Basic and acidic residues" evidence="1">
    <location>
        <begin position="157"/>
        <end position="167"/>
    </location>
</feature>
<organism evidence="3 4">
    <name type="scientific">Amniculicola lignicola CBS 123094</name>
    <dbReference type="NCBI Taxonomy" id="1392246"/>
    <lineage>
        <taxon>Eukaryota</taxon>
        <taxon>Fungi</taxon>
        <taxon>Dikarya</taxon>
        <taxon>Ascomycota</taxon>
        <taxon>Pezizomycotina</taxon>
        <taxon>Dothideomycetes</taxon>
        <taxon>Pleosporomycetidae</taxon>
        <taxon>Pleosporales</taxon>
        <taxon>Amniculicolaceae</taxon>
        <taxon>Amniculicola</taxon>
    </lineage>
</organism>
<feature type="compositionally biased region" description="Acidic residues" evidence="1">
    <location>
        <begin position="168"/>
        <end position="193"/>
    </location>
</feature>
<feature type="compositionally biased region" description="Basic and acidic residues" evidence="1">
    <location>
        <begin position="194"/>
        <end position="217"/>
    </location>
</feature>
<sequence>MQLPRLTPLQSRLLASATATAILVVIWISFQPVRFVYAGEIPQRAPSPSDPETPLNGWIPPSSPLVDLPDSGELLQRREEQRHVEERGSGEGSLDAAYVPDFAYFDRSVIGRAADGVDALTNNVATGLDTNPGTTKNFVLEKTQIDQKKQPQRRRAWRDPLREKSVEDESASDIEEGNEEEEEEEEEEEDHLDTEEHEREEGDTERPGELKIRKRQNDGKRVFISVTTCRQPNPKGGMLQTNPAPQLTLYISTSTQNQKPGPNSQENLVTPPIPFVNGSAQFNISTRSDVFLGVGAPNLTQGWEGNWHFQIVGSIDGYYHTYAGDNPFLKLVDTDSESTLFITDVLHNRTSDPGKDQEIHNQMMAMQSQYTMYAFAEDTGGRMQGLERSFCGLQEQFRNQSTIIVNSTMTDRLEGLPRGQLHVQGLTADTKYYGFLVLNGNGTTSSINVPGAGDVRGGGKVYKQFNWKTKATDSCQVIYDLEFCTSIAQAVPSSPKFKQNTTALATLYDSEAKRYYENFSNSLAQIACNTTATAQYSLAQNCTSCASSYKDWLCAVLMPRCSDFDTPNEHKIFIDRNINTPLPNGSIPYAYNTSAEFNTTVRERFAFSKSRNKIIDTEIQPGPYKEMPPCEYLCFDIVRSCPSQLGFSCPGGKIAQWSYGQRKPKDPGNQTLTCNFPGAVQELGDKPGSAGLVMAQGALSVLVAVVVGGLMV</sequence>
<feature type="region of interest" description="Disordered" evidence="1">
    <location>
        <begin position="44"/>
        <end position="63"/>
    </location>
</feature>
<dbReference type="OrthoDB" id="5405745at2759"/>
<proteinExistence type="predicted"/>
<dbReference type="Proteomes" id="UP000799779">
    <property type="component" value="Unassembled WGS sequence"/>
</dbReference>
<dbReference type="PANTHER" id="PTHR39142">
    <property type="entry name" value="MID1P"/>
    <property type="match status" value="1"/>
</dbReference>
<dbReference type="GO" id="GO:0098703">
    <property type="term" value="P:calcium ion import across plasma membrane"/>
    <property type="evidence" value="ECO:0007669"/>
    <property type="project" value="InterPro"/>
</dbReference>
<feature type="region of interest" description="Disordered" evidence="1">
    <location>
        <begin position="123"/>
        <end position="217"/>
    </location>
</feature>
<keyword evidence="2" id="KW-1133">Transmembrane helix</keyword>
<keyword evidence="4" id="KW-1185">Reference proteome</keyword>